<dbReference type="EMBL" id="AWSE01000027">
    <property type="protein sequence ID" value="ERH25294.1"/>
    <property type="molecule type" value="Genomic_DNA"/>
</dbReference>
<dbReference type="HOGENOM" id="CLU_185993_0_0_11"/>
<dbReference type="Proteomes" id="UP000016536">
    <property type="component" value="Unassembled WGS sequence"/>
</dbReference>
<comment type="caution">
    <text evidence="1">The sequence shown here is derived from an EMBL/GenBank/DDBJ whole genome shotgun (WGS) entry which is preliminary data.</text>
</comment>
<name>U1QUT3_9ACTO</name>
<dbReference type="AlphaFoldDB" id="U1QUT3"/>
<accession>U1QUT3</accession>
<keyword evidence="2" id="KW-1185">Reference proteome</keyword>
<sequence length="89" mass="9691">MVMSTYVAYMDALTAATEAADITRPEDGLRAVAALRRLTDTLELAQVEAALRSGMGWSEIASCLGVSRQAVHKKYAKRVQPGLAPTRRR</sequence>
<dbReference type="PATRIC" id="fig|1321818.3.peg.501"/>
<gene>
    <name evidence="1" type="ORF">HMPREF1979_00609</name>
</gene>
<organism evidence="1 2">
    <name type="scientific">Actinomyces johnsonii F0542</name>
    <dbReference type="NCBI Taxonomy" id="1321818"/>
    <lineage>
        <taxon>Bacteria</taxon>
        <taxon>Bacillati</taxon>
        <taxon>Actinomycetota</taxon>
        <taxon>Actinomycetes</taxon>
        <taxon>Actinomycetales</taxon>
        <taxon>Actinomycetaceae</taxon>
        <taxon>Actinomyces</taxon>
    </lineage>
</organism>
<evidence type="ECO:0000313" key="1">
    <source>
        <dbReference type="EMBL" id="ERH25294.1"/>
    </source>
</evidence>
<protein>
    <recommendedName>
        <fullName evidence="3">Homeodomain-like domain-containing protein</fullName>
    </recommendedName>
</protein>
<proteinExistence type="predicted"/>
<evidence type="ECO:0008006" key="3">
    <source>
        <dbReference type="Google" id="ProtNLM"/>
    </source>
</evidence>
<evidence type="ECO:0000313" key="2">
    <source>
        <dbReference type="Proteomes" id="UP000016536"/>
    </source>
</evidence>
<reference evidence="1 2" key="1">
    <citation type="submission" date="2013-08" db="EMBL/GenBank/DDBJ databases">
        <authorList>
            <person name="Weinstock G."/>
            <person name="Sodergren E."/>
            <person name="Wylie T."/>
            <person name="Fulton L."/>
            <person name="Fulton R."/>
            <person name="Fronick C."/>
            <person name="O'Laughlin M."/>
            <person name="Godfrey J."/>
            <person name="Miner T."/>
            <person name="Herter B."/>
            <person name="Appelbaum E."/>
            <person name="Cordes M."/>
            <person name="Lek S."/>
            <person name="Wollam A."/>
            <person name="Pepin K.H."/>
            <person name="Palsikar V.B."/>
            <person name="Mitreva M."/>
            <person name="Wilson R.K."/>
        </authorList>
    </citation>
    <scope>NUCLEOTIDE SEQUENCE [LARGE SCALE GENOMIC DNA]</scope>
    <source>
        <strain evidence="1 2">F0542</strain>
    </source>
</reference>